<dbReference type="AlphaFoldDB" id="A0A1D3TX40"/>
<dbReference type="STRING" id="1619234.SAMN05421730_102723"/>
<protein>
    <submittedName>
        <fullName evidence="1">Uncharacterized protein</fullName>
    </submittedName>
</protein>
<name>A0A1D3TX40_9FIRM</name>
<dbReference type="InterPro" id="IPR023296">
    <property type="entry name" value="Glyco_hydro_beta-prop_sf"/>
</dbReference>
<reference evidence="1 2" key="1">
    <citation type="submission" date="2016-09" db="EMBL/GenBank/DDBJ databases">
        <authorList>
            <person name="Capua I."/>
            <person name="De Benedictis P."/>
            <person name="Joannis T."/>
            <person name="Lombin L.H."/>
            <person name="Cattoli G."/>
        </authorList>
    </citation>
    <scope>NUCLEOTIDE SEQUENCE [LARGE SCALE GENOMIC DNA]</scope>
    <source>
        <strain evidence="1 2">GluBS11</strain>
    </source>
</reference>
<evidence type="ECO:0000313" key="2">
    <source>
        <dbReference type="Proteomes" id="UP000199315"/>
    </source>
</evidence>
<proteinExistence type="predicted"/>
<keyword evidence="2" id="KW-1185">Reference proteome</keyword>
<dbReference type="RefSeq" id="WP_169823734.1">
    <property type="nucleotide sequence ID" value="NZ_FMKA01000027.1"/>
</dbReference>
<organism evidence="1 2">
    <name type="scientific">Anaerobium acetethylicum</name>
    <dbReference type="NCBI Taxonomy" id="1619234"/>
    <lineage>
        <taxon>Bacteria</taxon>
        <taxon>Bacillati</taxon>
        <taxon>Bacillota</taxon>
        <taxon>Clostridia</taxon>
        <taxon>Lachnospirales</taxon>
        <taxon>Lachnospiraceae</taxon>
        <taxon>Anaerobium</taxon>
    </lineage>
</organism>
<gene>
    <name evidence="1" type="ORF">SAMN05421730_102723</name>
</gene>
<accession>A0A1D3TX40</accession>
<dbReference type="EMBL" id="FMKA01000027">
    <property type="protein sequence ID" value="SCP98848.1"/>
    <property type="molecule type" value="Genomic_DNA"/>
</dbReference>
<dbReference type="Proteomes" id="UP000199315">
    <property type="component" value="Unassembled WGS sequence"/>
</dbReference>
<dbReference type="Gene3D" id="2.115.10.20">
    <property type="entry name" value="Glycosyl hydrolase domain, family 43"/>
    <property type="match status" value="1"/>
</dbReference>
<sequence>MQTHIKPGQIWLDTKGARIQAHGAGIYYENGYYYWYGGFAFRQFNFTINW</sequence>
<evidence type="ECO:0000313" key="1">
    <source>
        <dbReference type="EMBL" id="SCP98848.1"/>
    </source>
</evidence>